<dbReference type="InParanoid" id="A0A163JJX0"/>
<name>A0A163JJX0_ABSGL</name>
<dbReference type="OMA" id="CIHQTQQ"/>
<sequence>MLKSTLILFRPTLQCCHASVLSRSSFSPSTATPHQRHHDSPFIVTPASLPFTTPSNNAFHPAHLPHRTKVRLTLDELDQVLASSKQLLHHLQQKYLETSKKAKDRRLRQRRLRLLAKNKP</sequence>
<accession>A0A163JJX0</accession>
<gene>
    <name evidence="1" type="primary">ABSGL_05538.1 scaffold 7169</name>
</gene>
<dbReference type="OrthoDB" id="2225742at2759"/>
<keyword evidence="2" id="KW-1185">Reference proteome</keyword>
<protein>
    <submittedName>
        <fullName evidence="1">Uncharacterized protein</fullName>
    </submittedName>
</protein>
<proteinExistence type="predicted"/>
<reference evidence="1" key="1">
    <citation type="submission" date="2016-04" db="EMBL/GenBank/DDBJ databases">
        <authorList>
            <person name="Evans L.H."/>
            <person name="Alamgir A."/>
            <person name="Owens N."/>
            <person name="Weber N.D."/>
            <person name="Virtaneva K."/>
            <person name="Barbian K."/>
            <person name="Babar A."/>
            <person name="Rosenke K."/>
        </authorList>
    </citation>
    <scope>NUCLEOTIDE SEQUENCE [LARGE SCALE GENOMIC DNA]</scope>
    <source>
        <strain evidence="1">CBS 101.48</strain>
    </source>
</reference>
<dbReference type="Proteomes" id="UP000078561">
    <property type="component" value="Unassembled WGS sequence"/>
</dbReference>
<dbReference type="AlphaFoldDB" id="A0A163JJX0"/>
<organism evidence="1">
    <name type="scientific">Absidia glauca</name>
    <name type="common">Pin mould</name>
    <dbReference type="NCBI Taxonomy" id="4829"/>
    <lineage>
        <taxon>Eukaryota</taxon>
        <taxon>Fungi</taxon>
        <taxon>Fungi incertae sedis</taxon>
        <taxon>Mucoromycota</taxon>
        <taxon>Mucoromycotina</taxon>
        <taxon>Mucoromycetes</taxon>
        <taxon>Mucorales</taxon>
        <taxon>Cunninghamellaceae</taxon>
        <taxon>Absidia</taxon>
    </lineage>
</organism>
<evidence type="ECO:0000313" key="2">
    <source>
        <dbReference type="Proteomes" id="UP000078561"/>
    </source>
</evidence>
<dbReference type="EMBL" id="LT553030">
    <property type="protein sequence ID" value="SAL99884.1"/>
    <property type="molecule type" value="Genomic_DNA"/>
</dbReference>
<evidence type="ECO:0000313" key="1">
    <source>
        <dbReference type="EMBL" id="SAL99884.1"/>
    </source>
</evidence>